<keyword evidence="1" id="KW-1133">Transmembrane helix</keyword>
<dbReference type="Proteomes" id="UP000051952">
    <property type="component" value="Unassembled WGS sequence"/>
</dbReference>
<reference evidence="3" key="1">
    <citation type="submission" date="2015-09" db="EMBL/GenBank/DDBJ databases">
        <authorList>
            <consortium name="Pathogen Informatics"/>
        </authorList>
    </citation>
    <scope>NUCLEOTIDE SEQUENCE [LARGE SCALE GENOMIC DNA]</scope>
    <source>
        <strain evidence="3">Lake Konstanz</strain>
    </source>
</reference>
<feature type="transmembrane region" description="Helical" evidence="1">
    <location>
        <begin position="27"/>
        <end position="47"/>
    </location>
</feature>
<evidence type="ECO:0000256" key="1">
    <source>
        <dbReference type="SAM" id="Phobius"/>
    </source>
</evidence>
<name>A0A0S4J2J2_BODSA</name>
<evidence type="ECO:0000313" key="3">
    <source>
        <dbReference type="Proteomes" id="UP000051952"/>
    </source>
</evidence>
<keyword evidence="3" id="KW-1185">Reference proteome</keyword>
<keyword evidence="1" id="KW-0812">Transmembrane</keyword>
<dbReference type="VEuPathDB" id="TriTrypDB:BSAL_82055"/>
<dbReference type="AlphaFoldDB" id="A0A0S4J2J2"/>
<gene>
    <name evidence="2" type="ORF">BSAL_82055</name>
</gene>
<accession>A0A0S4J2J2</accession>
<protein>
    <submittedName>
        <fullName evidence="2">Membrane-associated protein, putative</fullName>
    </submittedName>
</protein>
<dbReference type="EMBL" id="CYKH01000899">
    <property type="protein sequence ID" value="CUG60765.1"/>
    <property type="molecule type" value="Genomic_DNA"/>
</dbReference>
<evidence type="ECO:0000313" key="2">
    <source>
        <dbReference type="EMBL" id="CUG60765.1"/>
    </source>
</evidence>
<sequence length="294" mass="31770">MKTMDQEERTPLRAEAMTRTSMVSMQLLLALNAALMFVVLLSGWSIYQDVSQKLRAAEDIISTPEKLAPYAEVIIRDAASSFLFGAINGSIAQFVGDIARPEIFASLGASVSTFTGSVISAFGGAPPLSCSDYIDCPNSQNGQYPFAMQCNSGAVVWCQYGGQQINCASQSCVAPYVYSVATFANTISALLTQLSGPSQSTNSDAAFSTGVFNLAAVIPWVQRQANANDWFNAGIRCQNLVQKVNSVSWNGEYIDFDGRSHIFNVTNHVTDATAYVKQVCDDLVKLSAQMKEKK</sequence>
<keyword evidence="1" id="KW-0472">Membrane</keyword>
<proteinExistence type="predicted"/>
<organism evidence="2 3">
    <name type="scientific">Bodo saltans</name>
    <name type="common">Flagellated protozoan</name>
    <dbReference type="NCBI Taxonomy" id="75058"/>
    <lineage>
        <taxon>Eukaryota</taxon>
        <taxon>Discoba</taxon>
        <taxon>Euglenozoa</taxon>
        <taxon>Kinetoplastea</taxon>
        <taxon>Metakinetoplastina</taxon>
        <taxon>Eubodonida</taxon>
        <taxon>Bodonidae</taxon>
        <taxon>Bodo</taxon>
    </lineage>
</organism>